<dbReference type="EMBL" id="KV417569">
    <property type="protein sequence ID" value="KZP18823.1"/>
    <property type="molecule type" value="Genomic_DNA"/>
</dbReference>
<feature type="chain" id="PRO_5007874549" evidence="1">
    <location>
        <begin position="18"/>
        <end position="164"/>
    </location>
</feature>
<keyword evidence="1" id="KW-0732">Signal</keyword>
<feature type="non-terminal residue" evidence="2">
    <location>
        <position position="1"/>
    </location>
</feature>
<evidence type="ECO:0000256" key="1">
    <source>
        <dbReference type="SAM" id="SignalP"/>
    </source>
</evidence>
<name>A0A166HG27_9AGAM</name>
<reference evidence="2" key="1">
    <citation type="journal article" date="2016" name="Mol. Biol. Evol.">
        <title>Comparative Genomics of Early-Diverging Mushroom-Forming Fungi Provides Insights into the Origins of Lignocellulose Decay Capabilities.</title>
        <authorList>
            <person name="Nagy L.G."/>
            <person name="Riley R."/>
            <person name="Tritt A."/>
            <person name="Adam C."/>
            <person name="Daum C."/>
            <person name="Floudas D."/>
            <person name="Sun H."/>
            <person name="Yadav J.S."/>
            <person name="Pangilinan J."/>
            <person name="Larsson K.H."/>
            <person name="Matsuura K."/>
            <person name="Barry K."/>
            <person name="Labutti K."/>
            <person name="Kuo R."/>
            <person name="Ohm R.A."/>
            <person name="Bhattacharya S.S."/>
            <person name="Shirouzu T."/>
            <person name="Yoshinaga Y."/>
            <person name="Martin F.M."/>
            <person name="Grigoriev I.V."/>
            <person name="Hibbett D.S."/>
        </authorList>
    </citation>
    <scope>NUCLEOTIDE SEQUENCE [LARGE SCALE GENOMIC DNA]</scope>
    <source>
        <strain evidence="2">CBS 109695</strain>
    </source>
</reference>
<accession>A0A166HG27</accession>
<organism evidence="2">
    <name type="scientific">Athelia psychrophila</name>
    <dbReference type="NCBI Taxonomy" id="1759441"/>
    <lineage>
        <taxon>Eukaryota</taxon>
        <taxon>Fungi</taxon>
        <taxon>Dikarya</taxon>
        <taxon>Basidiomycota</taxon>
        <taxon>Agaricomycotina</taxon>
        <taxon>Agaricomycetes</taxon>
        <taxon>Agaricomycetidae</taxon>
        <taxon>Atheliales</taxon>
        <taxon>Atheliaceae</taxon>
        <taxon>Athelia</taxon>
    </lineage>
</organism>
<dbReference type="AlphaFoldDB" id="A0A166HG27"/>
<proteinExistence type="predicted"/>
<feature type="signal peptide" evidence="1">
    <location>
        <begin position="1"/>
        <end position="17"/>
    </location>
</feature>
<sequence>MHFSALAVLACALAASAAPARDHDDTLISIEAPIKVKDVGNGNYVGLLNNILKRGDVISAGIPIDISDVLNGNVITILDDLLGGGKRDLVDVSVPITIQDILNCNTIEIANHLLSRLASALKCTIEQLGVTAQDLLDCDASGLGGLISKILESVSHILKRHGGD</sequence>
<gene>
    <name evidence="2" type="ORF">FIBSPDRAFT_955991</name>
</gene>
<protein>
    <submittedName>
        <fullName evidence="2">Uncharacterized protein</fullName>
    </submittedName>
</protein>
<evidence type="ECO:0000313" key="2">
    <source>
        <dbReference type="EMBL" id="KZP18823.1"/>
    </source>
</evidence>